<feature type="transmembrane region" description="Helical" evidence="1">
    <location>
        <begin position="25"/>
        <end position="47"/>
    </location>
</feature>
<keyword evidence="1" id="KW-1133">Transmembrane helix</keyword>
<feature type="transmembrane region" description="Helical" evidence="1">
    <location>
        <begin position="68"/>
        <end position="88"/>
    </location>
</feature>
<keyword evidence="3" id="KW-1185">Reference proteome</keyword>
<dbReference type="EMBL" id="ADMC01000022">
    <property type="protein sequence ID" value="EHP47596.1"/>
    <property type="molecule type" value="Genomic_DNA"/>
</dbReference>
<evidence type="ECO:0000256" key="1">
    <source>
        <dbReference type="SAM" id="Phobius"/>
    </source>
</evidence>
<proteinExistence type="predicted"/>
<comment type="caution">
    <text evidence="2">The sequence shown here is derived from an EMBL/GenBank/DDBJ whole genome shotgun (WGS) entry which is preliminary data.</text>
</comment>
<dbReference type="HOGENOM" id="CLU_1523663_0_0_10"/>
<evidence type="ECO:0000313" key="3">
    <source>
        <dbReference type="Proteomes" id="UP000004892"/>
    </source>
</evidence>
<dbReference type="STRING" id="742817.HMPREF9449_01449"/>
<dbReference type="PATRIC" id="fig|742817.3.peg.1538"/>
<organism evidence="2 3">
    <name type="scientific">Odoribacter laneus YIT 12061</name>
    <dbReference type="NCBI Taxonomy" id="742817"/>
    <lineage>
        <taxon>Bacteria</taxon>
        <taxon>Pseudomonadati</taxon>
        <taxon>Bacteroidota</taxon>
        <taxon>Bacteroidia</taxon>
        <taxon>Bacteroidales</taxon>
        <taxon>Odoribacteraceae</taxon>
        <taxon>Odoribacter</taxon>
    </lineage>
</organism>
<dbReference type="Pfam" id="PF13858">
    <property type="entry name" value="DUF4199"/>
    <property type="match status" value="1"/>
</dbReference>
<sequence length="163" mass="18381">MPFGLLMGGTFVVASYMYFQYNGNIYANPALDRTLTFLYIIGLFIQIRRYRENAGLQGYISYGKAVKTGSYLSVVTAFVYAVYTSFIYSAHPETLKNYLTTVESVFKELYPNSPLADNMTQMLHAFTTPLTMGFSEFISKTLLGVIYSLIVAAFLKKSRPTEI</sequence>
<feature type="transmembrane region" description="Helical" evidence="1">
    <location>
        <begin position="137"/>
        <end position="155"/>
    </location>
</feature>
<dbReference type="eggNOG" id="ENOG5030UH6">
    <property type="taxonomic scope" value="Bacteria"/>
</dbReference>
<accession>H1DGR3</accession>
<dbReference type="Proteomes" id="UP000004892">
    <property type="component" value="Unassembled WGS sequence"/>
</dbReference>
<dbReference type="AlphaFoldDB" id="H1DGR3"/>
<dbReference type="InterPro" id="IPR025250">
    <property type="entry name" value="DUF4199"/>
</dbReference>
<gene>
    <name evidence="2" type="ORF">HMPREF9449_01449</name>
</gene>
<reference evidence="2 3" key="1">
    <citation type="submission" date="2012-01" db="EMBL/GenBank/DDBJ databases">
        <title>The Genome Sequence of Odoribacter laneus YIT 12061.</title>
        <authorList>
            <consortium name="The Broad Institute Genome Sequencing Platform"/>
            <person name="Earl A."/>
            <person name="Ward D."/>
            <person name="Feldgarden M."/>
            <person name="Gevers D."/>
            <person name="Morotomi M."/>
            <person name="Young S.K."/>
            <person name="Zeng Q."/>
            <person name="Gargeya S."/>
            <person name="Fitzgerald M."/>
            <person name="Haas B."/>
            <person name="Abouelleil A."/>
            <person name="Alvarado L."/>
            <person name="Arachchi H.M."/>
            <person name="Berlin A."/>
            <person name="Chapman S.B."/>
            <person name="Gearin G."/>
            <person name="Goldberg J."/>
            <person name="Griggs A."/>
            <person name="Gujja S."/>
            <person name="Hansen M."/>
            <person name="Heiman D."/>
            <person name="Howarth C."/>
            <person name="Larimer J."/>
            <person name="Lui A."/>
            <person name="MacDonald P.J.P."/>
            <person name="McCowen C."/>
            <person name="Montmayeur A."/>
            <person name="Murphy C."/>
            <person name="Neiman D."/>
            <person name="Pearson M."/>
            <person name="Priest M."/>
            <person name="Roberts A."/>
            <person name="Saif S."/>
            <person name="Shea T."/>
            <person name="Sisk P."/>
            <person name="Stolte C."/>
            <person name="Sykes S."/>
            <person name="Wortman J."/>
            <person name="Nusbaum C."/>
            <person name="Birren B."/>
        </authorList>
    </citation>
    <scope>NUCLEOTIDE SEQUENCE [LARGE SCALE GENOMIC DNA]</scope>
    <source>
        <strain evidence="2 3">YIT 12061</strain>
    </source>
</reference>
<keyword evidence="1" id="KW-0472">Membrane</keyword>
<name>H1DGR3_9BACT</name>
<evidence type="ECO:0008006" key="4">
    <source>
        <dbReference type="Google" id="ProtNLM"/>
    </source>
</evidence>
<keyword evidence="1" id="KW-0812">Transmembrane</keyword>
<protein>
    <recommendedName>
        <fullName evidence="4">DUF4199 domain-containing protein</fullName>
    </recommendedName>
</protein>
<evidence type="ECO:0000313" key="2">
    <source>
        <dbReference type="EMBL" id="EHP47596.1"/>
    </source>
</evidence>